<gene>
    <name evidence="4" type="ORF">KAJ83_04035</name>
</gene>
<dbReference type="GO" id="GO:0043461">
    <property type="term" value="P:proton-transporting ATP synthase complex assembly"/>
    <property type="evidence" value="ECO:0007669"/>
    <property type="project" value="InterPro"/>
</dbReference>
<evidence type="ECO:0000313" key="5">
    <source>
        <dbReference type="Proteomes" id="UP000672602"/>
    </source>
</evidence>
<dbReference type="RefSeq" id="WP_210680707.1">
    <property type="nucleotide sequence ID" value="NZ_JAGMWN010000001.1"/>
</dbReference>
<reference evidence="4" key="1">
    <citation type="submission" date="2021-04" db="EMBL/GenBank/DDBJ databases">
        <authorList>
            <person name="Zhang D.-C."/>
        </authorList>
    </citation>
    <scope>NUCLEOTIDE SEQUENCE</scope>
    <source>
        <strain evidence="4">CGMCC 1.15697</strain>
    </source>
</reference>
<evidence type="ECO:0000256" key="3">
    <source>
        <dbReference type="ARBA" id="ARBA00023186"/>
    </source>
</evidence>
<dbReference type="Pfam" id="PF07542">
    <property type="entry name" value="ATP12"/>
    <property type="match status" value="1"/>
</dbReference>
<protein>
    <submittedName>
        <fullName evidence="4">ATPase</fullName>
    </submittedName>
</protein>
<dbReference type="SUPFAM" id="SSF160909">
    <property type="entry name" value="ATP12-like"/>
    <property type="match status" value="1"/>
</dbReference>
<sequence length="257" mass="28105">MHAFFGPLDRARLLCFIRCAMKRFYESADHAPAENVPAVTETGGHVVLLDGKPIRTPSRVQLVVPTEALAVAIAAEWDAQGEKIDPATMPMMTLAATALDRVVPQARAVAGDAATYAGSDLLCYRVADWPELAEAQRSEWDPILDWAAEAYGARLVMTEGIMPVAQDNAALMLFARALGRLDPFRLAAVHVMTTAMGSLVLALAVHEGRLAPAEAFRLSTLDERFQAERWGEDHEARERLDRLAREIDEAAAYLALL</sequence>
<dbReference type="AlphaFoldDB" id="A0A8J7RXD6"/>
<evidence type="ECO:0000256" key="1">
    <source>
        <dbReference type="ARBA" id="ARBA00008231"/>
    </source>
</evidence>
<keyword evidence="5" id="KW-1185">Reference proteome</keyword>
<dbReference type="InterPro" id="IPR011419">
    <property type="entry name" value="ATP12_ATP_synth-F1-assembly"/>
</dbReference>
<dbReference type="Gene3D" id="1.10.3580.10">
    <property type="entry name" value="ATP12 ATPase"/>
    <property type="match status" value="1"/>
</dbReference>
<dbReference type="Gene3D" id="3.30.2180.10">
    <property type="entry name" value="ATP12-like"/>
    <property type="match status" value="1"/>
</dbReference>
<evidence type="ECO:0000313" key="4">
    <source>
        <dbReference type="EMBL" id="MBP5856165.1"/>
    </source>
</evidence>
<name>A0A8J7RXD6_9PROT</name>
<dbReference type="PANTHER" id="PTHR21013">
    <property type="entry name" value="ATP SYNTHASE MITOCHONDRIAL F1 COMPLEX ASSEMBLY FACTOR 2/ATP12 PROTEIN, MITOCHONDRIAL PRECURSOR"/>
    <property type="match status" value="1"/>
</dbReference>
<comment type="similarity">
    <text evidence="1">Belongs to the ATP12 family.</text>
</comment>
<keyword evidence="2" id="KW-0809">Transit peptide</keyword>
<dbReference type="InterPro" id="IPR042272">
    <property type="entry name" value="ATP12_ATP_synth-F1-assembly_N"/>
</dbReference>
<dbReference type="EMBL" id="JAGMWN010000001">
    <property type="protein sequence ID" value="MBP5856165.1"/>
    <property type="molecule type" value="Genomic_DNA"/>
</dbReference>
<organism evidence="4 5">
    <name type="scientific">Marivibrio halodurans</name>
    <dbReference type="NCBI Taxonomy" id="2039722"/>
    <lineage>
        <taxon>Bacteria</taxon>
        <taxon>Pseudomonadati</taxon>
        <taxon>Pseudomonadota</taxon>
        <taxon>Alphaproteobacteria</taxon>
        <taxon>Rhodospirillales</taxon>
        <taxon>Rhodospirillaceae</taxon>
        <taxon>Marivibrio</taxon>
    </lineage>
</organism>
<comment type="caution">
    <text evidence="4">The sequence shown here is derived from an EMBL/GenBank/DDBJ whole genome shotgun (WGS) entry which is preliminary data.</text>
</comment>
<dbReference type="Proteomes" id="UP000672602">
    <property type="component" value="Unassembled WGS sequence"/>
</dbReference>
<dbReference type="InterPro" id="IPR023335">
    <property type="entry name" value="ATP12_ortho_dom_sf"/>
</dbReference>
<keyword evidence="3" id="KW-0143">Chaperone</keyword>
<dbReference type="PANTHER" id="PTHR21013:SF10">
    <property type="entry name" value="ATP SYNTHASE MITOCHONDRIAL F1 COMPLEX ASSEMBLY FACTOR 2"/>
    <property type="match status" value="1"/>
</dbReference>
<evidence type="ECO:0000256" key="2">
    <source>
        <dbReference type="ARBA" id="ARBA00022946"/>
    </source>
</evidence>
<proteinExistence type="inferred from homology"/>
<accession>A0A8J7RXD6</accession>